<proteinExistence type="predicted"/>
<evidence type="ECO:0000313" key="1">
    <source>
        <dbReference type="EMBL" id="TFE86392.1"/>
    </source>
</evidence>
<dbReference type="RefSeq" id="WP_134754226.1">
    <property type="nucleotide sequence ID" value="NZ_MYFO02000014.1"/>
</dbReference>
<name>A0A4Y8PYJ3_9BACL</name>
<dbReference type="AlphaFoldDB" id="A0A4Y8PYJ3"/>
<sequence length="268" mass="30673">MFKKLIDRVKAHLISRKLGVDVRIVRYQHQGEPIVGEQLLQVLDTIISPRVSRYGLHWRGDHSWVSESNNGIRKIVHYGRFTKSGHRGYISWGIALDFVLIPIGNKLIYNRTKKTAIIHIGEWADGYLRSFRGKNMIDGVGVAAHYSQIAEKTIAQAIDGELERITTFYDKASDLEAIIEIAKSQLENPFSPFSNMRFPSPAYILAFIYAKLGDIQLATTYLQRDRWMSDPENRALFILVVEKLNHLATEAHQKKLTHHIAPKSNRLD</sequence>
<gene>
    <name evidence="1" type="ORF">B5M42_14995</name>
</gene>
<dbReference type="OrthoDB" id="1447669at2"/>
<comment type="caution">
    <text evidence="1">The sequence shown here is derived from an EMBL/GenBank/DDBJ whole genome shotgun (WGS) entry which is preliminary data.</text>
</comment>
<dbReference type="EMBL" id="MYFO01000019">
    <property type="protein sequence ID" value="TFE86392.1"/>
    <property type="molecule type" value="Genomic_DNA"/>
</dbReference>
<dbReference type="Proteomes" id="UP000298246">
    <property type="component" value="Unassembled WGS sequence"/>
</dbReference>
<keyword evidence="2" id="KW-1185">Reference proteome</keyword>
<protein>
    <submittedName>
        <fullName evidence="1">Uncharacterized protein</fullName>
    </submittedName>
</protein>
<reference evidence="1 2" key="1">
    <citation type="submission" date="2017-03" db="EMBL/GenBank/DDBJ databases">
        <title>Isolation of Levoglucosan Utilizing Bacteria.</title>
        <authorList>
            <person name="Arya A.S."/>
        </authorList>
    </citation>
    <scope>NUCLEOTIDE SEQUENCE [LARGE SCALE GENOMIC DNA]</scope>
    <source>
        <strain evidence="1 2">MEC069</strain>
    </source>
</reference>
<accession>A0A4Y8PYJ3</accession>
<organism evidence="1 2">
    <name type="scientific">Paenibacillus athensensis</name>
    <dbReference type="NCBI Taxonomy" id="1967502"/>
    <lineage>
        <taxon>Bacteria</taxon>
        <taxon>Bacillati</taxon>
        <taxon>Bacillota</taxon>
        <taxon>Bacilli</taxon>
        <taxon>Bacillales</taxon>
        <taxon>Paenibacillaceae</taxon>
        <taxon>Paenibacillus</taxon>
    </lineage>
</organism>
<evidence type="ECO:0000313" key="2">
    <source>
        <dbReference type="Proteomes" id="UP000298246"/>
    </source>
</evidence>